<dbReference type="InterPro" id="IPR011330">
    <property type="entry name" value="Glyco_hydro/deAcase_b/a-brl"/>
</dbReference>
<dbReference type="EMBL" id="CP017696">
    <property type="protein sequence ID" value="ATO41086.1"/>
    <property type="molecule type" value="Genomic_DNA"/>
</dbReference>
<accession>A0AAD0ADU2</accession>
<dbReference type="InterPro" id="IPR054723">
    <property type="entry name" value="Ams1-like_N"/>
</dbReference>
<sequence>MQIKVDRELNKCRRFLRDRIRPFIEEELESCTVAAYVNSGEPEPPKDFIRRAEAGLIRFHPVDRGDAWGTNWGTTWFRVDGRLPMSESRHGTEFDLIVDLGWNSSVSGGQCEGLVFAKDGRAIKGVQPMNAWVRLQGKGAMAGLCDDNGAFRLYVEAGCNPMLLNIPQRSTDLGEEADGRVCGKYAFHGISLCRFDRELWEYARDLEVVTGLLDVIDKNSVRYWQVMKALQTSLNHYDDDYRAETLGQARHALAGVLSKTNGPTVFHDHAVGHAHIDTAYLWPKRETRRKIGRTVANVLALMDQDDEFVFAMSSAQQFAWLEEDYPDLFRRVKERIDQGRFIPVGGMWVEADAMMPSGESLVRQITNGRRYFKDHLGISPKGIWLPDSFGYTGAFPQIARRAGYSWFLSQKLSWNDTTKFPHHSFIWEGIDGSPILTHFPPTDTYAAEITPGELRYSEMNAADKEWIDQGLLLYGYGDGGGGPTREMLGRLSRLRDLEGVPTCTSASPDDFFQTLADQMNRCDGFERPRWHGELYLQLHRATLTAQQDMKADCRREEGMLRTMEYLGCLASLCHAEYRYPGDRLQFIWHRLLLNQFHDILPGSSISWVHREARQEYEQDMSELSGLIQSAADTVAEADPDLPVLQKGYIAQKDWLVHPSLPDDCAVVDGCLSCNDSAPQVHAEKYGFVMENASIRVAINNEGLIVSLRDLKAGRELVASDHALGSYRLLIDKPCERDAWELDRDAFLGPIDEGRVVKVEPVCSSVSAGVEITTAIGAGTTIRTQVLLDGQNRSLRFHAYVDWQERDRFLKVDFPLNVQTSMATYECQYGTVDRPVCRDDADTEAAFECCTHRFVHLHEGGYGVGLVNESTYGSSVFPVESDGNNGGRTGTLLELSLLSAPTFPDPNTDVGRSHEFTWEVLPGANVADTVKEAGVINAPTIAHLPQVRPLIQLRQGKGTVILDWVKPADDGSKDIIVRLYEPVGESATADILADDLIAEATVCETDLLEVAGATHGMPSALEGAWIPLQGAHLNLRPYQLTTLRIRP</sequence>
<dbReference type="FunFam" id="3.20.110.10:FF:000002">
    <property type="entry name" value="alpha-mannosidase 2C1 isoform X1"/>
    <property type="match status" value="1"/>
</dbReference>
<name>A0AAD0ADU2_9BIFI</name>
<dbReference type="InterPro" id="IPR028995">
    <property type="entry name" value="Glyco_hydro_57/38_cen_sf"/>
</dbReference>
<dbReference type="SMART" id="SM00872">
    <property type="entry name" value="Alpha-mann_mid"/>
    <property type="match status" value="1"/>
</dbReference>
<dbReference type="SUPFAM" id="SSF88713">
    <property type="entry name" value="Glycoside hydrolase/deacetylase"/>
    <property type="match status" value="1"/>
</dbReference>
<evidence type="ECO:0000256" key="4">
    <source>
        <dbReference type="ARBA" id="ARBA00023295"/>
    </source>
</evidence>
<feature type="domain" description="Glycoside hydrolase family 38 central" evidence="5">
    <location>
        <begin position="537"/>
        <end position="616"/>
    </location>
</feature>
<evidence type="ECO:0000256" key="1">
    <source>
        <dbReference type="ARBA" id="ARBA00009792"/>
    </source>
</evidence>
<dbReference type="PANTHER" id="PTHR46017:SF1">
    <property type="entry name" value="ALPHA-MANNOSIDASE 2C1"/>
    <property type="match status" value="1"/>
</dbReference>
<dbReference type="InterPro" id="IPR041147">
    <property type="entry name" value="GH38_C"/>
</dbReference>
<dbReference type="InterPro" id="IPR000602">
    <property type="entry name" value="Glyco_hydro_38_N"/>
</dbReference>
<dbReference type="RefSeq" id="WP_015021585.1">
    <property type="nucleotide sequence ID" value="NZ_CP017696.1"/>
</dbReference>
<protein>
    <recommendedName>
        <fullName evidence="5">Glycoside hydrolase family 38 central domain-containing protein</fullName>
    </recommendedName>
</protein>
<dbReference type="GO" id="GO:0006013">
    <property type="term" value="P:mannose metabolic process"/>
    <property type="evidence" value="ECO:0007669"/>
    <property type="project" value="InterPro"/>
</dbReference>
<dbReference type="InterPro" id="IPR037094">
    <property type="entry name" value="Glyco_hydro_38_cen_sf"/>
</dbReference>
<comment type="similarity">
    <text evidence="1">Belongs to the glycosyl hydrolase 38 family.</text>
</comment>
<dbReference type="AlphaFoldDB" id="A0AAD0ADU2"/>
<dbReference type="Pfam" id="PF01074">
    <property type="entry name" value="Glyco_hydro_38N"/>
    <property type="match status" value="1"/>
</dbReference>
<dbReference type="Gene3D" id="2.70.98.30">
    <property type="entry name" value="Golgi alpha-mannosidase II, domain 4"/>
    <property type="match status" value="1"/>
</dbReference>
<dbReference type="GO" id="GO:0004559">
    <property type="term" value="F:alpha-mannosidase activity"/>
    <property type="evidence" value="ECO:0007669"/>
    <property type="project" value="InterPro"/>
</dbReference>
<dbReference type="PANTHER" id="PTHR46017">
    <property type="entry name" value="ALPHA-MANNOSIDASE 2C1"/>
    <property type="match status" value="1"/>
</dbReference>
<organism evidence="6 7">
    <name type="scientific">Bifidobacterium asteroides DSM 20089</name>
    <dbReference type="NCBI Taxonomy" id="1437594"/>
    <lineage>
        <taxon>Bacteria</taxon>
        <taxon>Bacillati</taxon>
        <taxon>Actinomycetota</taxon>
        <taxon>Actinomycetes</taxon>
        <taxon>Bifidobacteriales</taxon>
        <taxon>Bifidobacteriaceae</taxon>
        <taxon>Bifidobacterium</taxon>
    </lineage>
</organism>
<keyword evidence="4" id="KW-0326">Glycosidase</keyword>
<proteinExistence type="inferred from homology"/>
<evidence type="ECO:0000256" key="2">
    <source>
        <dbReference type="ARBA" id="ARBA00022723"/>
    </source>
</evidence>
<gene>
    <name evidence="6" type="ORF">BA20089_02075</name>
</gene>
<dbReference type="Gene3D" id="1.20.1270.50">
    <property type="entry name" value="Glycoside hydrolase family 38, central domain"/>
    <property type="match status" value="1"/>
</dbReference>
<dbReference type="Pfam" id="PF07748">
    <property type="entry name" value="Glyco_hydro_38C"/>
    <property type="match status" value="1"/>
</dbReference>
<dbReference type="Pfam" id="PF22907">
    <property type="entry name" value="Ams1-like_1st"/>
    <property type="match status" value="1"/>
</dbReference>
<dbReference type="CDD" id="cd10789">
    <property type="entry name" value="GH38N_AMII_ER_cytosolic"/>
    <property type="match status" value="1"/>
</dbReference>
<dbReference type="SUPFAM" id="SSF74650">
    <property type="entry name" value="Galactose mutarotase-like"/>
    <property type="match status" value="1"/>
</dbReference>
<dbReference type="GO" id="GO:0046872">
    <property type="term" value="F:metal ion binding"/>
    <property type="evidence" value="ECO:0007669"/>
    <property type="project" value="UniProtKB-KW"/>
</dbReference>
<dbReference type="SUPFAM" id="SSF88688">
    <property type="entry name" value="Families 57/38 glycoside transferase middle domain"/>
    <property type="match status" value="1"/>
</dbReference>
<dbReference type="InterPro" id="IPR011682">
    <property type="entry name" value="Glyco_hydro_38_C"/>
</dbReference>
<keyword evidence="3" id="KW-0378">Hydrolase</keyword>
<dbReference type="Pfam" id="PF17677">
    <property type="entry name" value="Glyco_hydro38C2"/>
    <property type="match status" value="1"/>
</dbReference>
<dbReference type="Gene3D" id="3.20.110.10">
    <property type="entry name" value="Glycoside hydrolase 38, N terminal domain"/>
    <property type="match status" value="1"/>
</dbReference>
<evidence type="ECO:0000256" key="3">
    <source>
        <dbReference type="ARBA" id="ARBA00022801"/>
    </source>
</evidence>
<dbReference type="GO" id="GO:0030246">
    <property type="term" value="F:carbohydrate binding"/>
    <property type="evidence" value="ECO:0007669"/>
    <property type="project" value="InterPro"/>
</dbReference>
<reference evidence="6 7" key="1">
    <citation type="submission" date="2016-10" db="EMBL/GenBank/DDBJ databases">
        <title>The whole genome sequencing and assembly of B. asteroides DSM 20089 strain.</title>
        <authorList>
            <person name="Lee Y.-J."/>
            <person name="Park M.-K."/>
            <person name="Yi H."/>
            <person name="Bahn Y.-S."/>
            <person name="Kim J.F."/>
            <person name="Lee D.-W."/>
        </authorList>
    </citation>
    <scope>NUCLEOTIDE SEQUENCE [LARGE SCALE GENOMIC DNA]</scope>
    <source>
        <strain evidence="6 7">DSM 20089</strain>
    </source>
</reference>
<keyword evidence="2" id="KW-0479">Metal-binding</keyword>
<dbReference type="Proteomes" id="UP000224056">
    <property type="component" value="Chromosome"/>
</dbReference>
<evidence type="ECO:0000259" key="5">
    <source>
        <dbReference type="SMART" id="SM00872"/>
    </source>
</evidence>
<dbReference type="InterPro" id="IPR015341">
    <property type="entry name" value="Glyco_hydro_38_cen"/>
</dbReference>
<dbReference type="InterPro" id="IPR011013">
    <property type="entry name" value="Gal_mutarotase_sf_dom"/>
</dbReference>
<dbReference type="InterPro" id="IPR027291">
    <property type="entry name" value="Glyco_hydro_38_N_sf"/>
</dbReference>
<dbReference type="FunFam" id="1.20.1270.50:FF:000004">
    <property type="entry name" value="alpha-mannosidase 2C1 isoform X1"/>
    <property type="match status" value="1"/>
</dbReference>
<dbReference type="Pfam" id="PF09261">
    <property type="entry name" value="Alpha-mann_mid"/>
    <property type="match status" value="1"/>
</dbReference>
<dbReference type="GeneID" id="93050165"/>
<dbReference type="GO" id="GO:0009313">
    <property type="term" value="P:oligosaccharide catabolic process"/>
    <property type="evidence" value="ECO:0007669"/>
    <property type="project" value="TreeGrafter"/>
</dbReference>
<evidence type="ECO:0000313" key="7">
    <source>
        <dbReference type="Proteomes" id="UP000224056"/>
    </source>
</evidence>
<evidence type="ECO:0000313" key="6">
    <source>
        <dbReference type="EMBL" id="ATO41086.1"/>
    </source>
</evidence>